<evidence type="ECO:0000256" key="2">
    <source>
        <dbReference type="ARBA" id="ARBA00023008"/>
    </source>
</evidence>
<organism evidence="5 6">
    <name type="scientific">Cryobacterium psychrophilum</name>
    <dbReference type="NCBI Taxonomy" id="41988"/>
    <lineage>
        <taxon>Bacteria</taxon>
        <taxon>Bacillati</taxon>
        <taxon>Actinomycetota</taxon>
        <taxon>Actinomycetes</taxon>
        <taxon>Micrococcales</taxon>
        <taxon>Microbacteriaceae</taxon>
        <taxon>Cryobacterium</taxon>
    </lineage>
</organism>
<gene>
    <name evidence="5" type="ORF">E3T53_13725</name>
</gene>
<feature type="transmembrane region" description="Helical" evidence="3">
    <location>
        <begin position="194"/>
        <end position="215"/>
    </location>
</feature>
<evidence type="ECO:0000313" key="5">
    <source>
        <dbReference type="EMBL" id="TFD76529.1"/>
    </source>
</evidence>
<dbReference type="GO" id="GO:0005507">
    <property type="term" value="F:copper ion binding"/>
    <property type="evidence" value="ECO:0007669"/>
    <property type="project" value="InterPro"/>
</dbReference>
<feature type="transmembrane region" description="Helical" evidence="3">
    <location>
        <begin position="21"/>
        <end position="41"/>
    </location>
</feature>
<evidence type="ECO:0000256" key="3">
    <source>
        <dbReference type="SAM" id="Phobius"/>
    </source>
</evidence>
<comment type="caution">
    <text evidence="5">The sequence shown here is derived from an EMBL/GenBank/DDBJ whole genome shotgun (WGS) entry which is preliminary data.</text>
</comment>
<keyword evidence="3" id="KW-0472">Membrane</keyword>
<dbReference type="RefSeq" id="WP_134172834.1">
    <property type="nucleotide sequence ID" value="NZ_SODI01000001.1"/>
</dbReference>
<keyword evidence="2" id="KW-0186">Copper</keyword>
<dbReference type="GO" id="GO:0046688">
    <property type="term" value="P:response to copper ion"/>
    <property type="evidence" value="ECO:0007669"/>
    <property type="project" value="InterPro"/>
</dbReference>
<dbReference type="EMBL" id="SOHQ01000037">
    <property type="protein sequence ID" value="TFD76529.1"/>
    <property type="molecule type" value="Genomic_DNA"/>
</dbReference>
<keyword evidence="3" id="KW-1133">Transmembrane helix</keyword>
<dbReference type="OrthoDB" id="5242236at2"/>
<keyword evidence="6" id="KW-1185">Reference proteome</keyword>
<dbReference type="InterPro" id="IPR007348">
    <property type="entry name" value="CopC_dom"/>
</dbReference>
<evidence type="ECO:0000259" key="4">
    <source>
        <dbReference type="Pfam" id="PF04234"/>
    </source>
</evidence>
<reference evidence="5 6" key="1">
    <citation type="submission" date="2019-03" db="EMBL/GenBank/DDBJ databases">
        <title>Genomics of glacier-inhabiting Cryobacterium strains.</title>
        <authorList>
            <person name="Liu Q."/>
            <person name="Xin Y.-H."/>
        </authorList>
    </citation>
    <scope>NUCLEOTIDE SEQUENCE [LARGE SCALE GENOMIC DNA]</scope>
    <source>
        <strain evidence="5 6">CGMCC 1.4292</strain>
    </source>
</reference>
<protein>
    <submittedName>
        <fullName evidence="5">Copper resistance protein CopC</fullName>
    </submittedName>
</protein>
<evidence type="ECO:0000313" key="6">
    <source>
        <dbReference type="Proteomes" id="UP000298218"/>
    </source>
</evidence>
<name>A0A4Y8KPP5_9MICO</name>
<dbReference type="Pfam" id="PF04234">
    <property type="entry name" value="CopC"/>
    <property type="match status" value="1"/>
</dbReference>
<accession>A0A4Y8KPP5</accession>
<dbReference type="InterPro" id="IPR014755">
    <property type="entry name" value="Cu-Rt/internalin_Ig-like"/>
</dbReference>
<dbReference type="GO" id="GO:0042597">
    <property type="term" value="C:periplasmic space"/>
    <property type="evidence" value="ECO:0007669"/>
    <property type="project" value="InterPro"/>
</dbReference>
<dbReference type="Proteomes" id="UP000298218">
    <property type="component" value="Unassembled WGS sequence"/>
</dbReference>
<proteinExistence type="predicted"/>
<dbReference type="AlphaFoldDB" id="A0A4Y8KPP5"/>
<keyword evidence="1" id="KW-0732">Signal</keyword>
<keyword evidence="3" id="KW-0812">Transmembrane</keyword>
<feature type="domain" description="CopC" evidence="4">
    <location>
        <begin position="42"/>
        <end position="142"/>
    </location>
</feature>
<dbReference type="InterPro" id="IPR014756">
    <property type="entry name" value="Ig_E-set"/>
</dbReference>
<evidence type="ECO:0000256" key="1">
    <source>
        <dbReference type="ARBA" id="ARBA00022729"/>
    </source>
</evidence>
<dbReference type="Gene3D" id="2.60.40.1220">
    <property type="match status" value="1"/>
</dbReference>
<dbReference type="SUPFAM" id="SSF81296">
    <property type="entry name" value="E set domains"/>
    <property type="match status" value="1"/>
</dbReference>
<sequence length="224" mass="22399">MNNIQSGSIARGAGFSLPARVALGGGLIVAAVGLFAAPASAHNYPVGYAPAENSVITEQPGVFSVTTNDLLLNLDGAGAASAMQITGPKSADEPLYYGDGCATVSGATVEKSAQLGGAGDYTVIWQSVSTDGHAISGEYSFTWKPREGQELATGSPVVPTCGGTVEDETPPTTAAPGTVSPGASAASSGVLTDVAWIGGSLGMVLLAVGATLFVLRRKSKPETR</sequence>